<name>A0A0F9QHN2_9ZZZZ</name>
<evidence type="ECO:0000313" key="1">
    <source>
        <dbReference type="EMBL" id="KKN43615.1"/>
    </source>
</evidence>
<proteinExistence type="predicted"/>
<reference evidence="1" key="1">
    <citation type="journal article" date="2015" name="Nature">
        <title>Complex archaea that bridge the gap between prokaryotes and eukaryotes.</title>
        <authorList>
            <person name="Spang A."/>
            <person name="Saw J.H."/>
            <person name="Jorgensen S.L."/>
            <person name="Zaremba-Niedzwiedzka K."/>
            <person name="Martijn J."/>
            <person name="Lind A.E."/>
            <person name="van Eijk R."/>
            <person name="Schleper C."/>
            <person name="Guy L."/>
            <person name="Ettema T.J."/>
        </authorList>
    </citation>
    <scope>NUCLEOTIDE SEQUENCE</scope>
</reference>
<dbReference type="AlphaFoldDB" id="A0A0F9QHN2"/>
<dbReference type="EMBL" id="LAZR01001501">
    <property type="protein sequence ID" value="KKN43615.1"/>
    <property type="molecule type" value="Genomic_DNA"/>
</dbReference>
<organism evidence="1">
    <name type="scientific">marine sediment metagenome</name>
    <dbReference type="NCBI Taxonomy" id="412755"/>
    <lineage>
        <taxon>unclassified sequences</taxon>
        <taxon>metagenomes</taxon>
        <taxon>ecological metagenomes</taxon>
    </lineage>
</organism>
<comment type="caution">
    <text evidence="1">The sequence shown here is derived from an EMBL/GenBank/DDBJ whole genome shotgun (WGS) entry which is preliminary data.</text>
</comment>
<sequence length="56" mass="6427">MNKIYLIIFTDQATPLVVDITDVPLDETTRMIRGHRSLGREIKIIGYSGTPPHLRY</sequence>
<gene>
    <name evidence="1" type="ORF">LCGC14_0701580</name>
</gene>
<accession>A0A0F9QHN2</accession>
<protein>
    <submittedName>
        <fullName evidence="1">Uncharacterized protein</fullName>
    </submittedName>
</protein>